<accession>A0A9P8RSS5</accession>
<evidence type="ECO:0000313" key="2">
    <source>
        <dbReference type="EMBL" id="KAH0565348.1"/>
    </source>
</evidence>
<protein>
    <submittedName>
        <fullName evidence="2">Uncharacterized protein</fullName>
    </submittedName>
</protein>
<sequence length="320" mass="33194">MPMRVTAQPQTANGSSFILHSRASNTSKADDSSSGAETRVRKRFQKSISESDVARQRSSPLIPSSNGATEPRSNLASRRKSVVKDQKAPLGSRPPDFPSSKLDNLRNPFKSSSRSVATDSDESGSGGGPNHTTTLYAFGKPSGDPIADSENSTGLFEFAPSLSFDDLQQSIVTTNEPQLSEFPAPGGGGGIISSRGTLGGMKGDGQEEAERKTSATVSVDPRNVTSGARPGRSGSILRRPSLSSRPTGQTFSMDPPTAPLAMRTRQQSNVGSVASNGGAPRNQPGGGLEASVHIAKFEGKVASAAPETSSGASGRPVHDT</sequence>
<feature type="compositionally biased region" description="Gly residues" evidence="1">
    <location>
        <begin position="185"/>
        <end position="203"/>
    </location>
</feature>
<evidence type="ECO:0000313" key="3">
    <source>
        <dbReference type="Proteomes" id="UP000750711"/>
    </source>
</evidence>
<feature type="region of interest" description="Disordered" evidence="1">
    <location>
        <begin position="176"/>
        <end position="320"/>
    </location>
</feature>
<reference evidence="2" key="1">
    <citation type="submission" date="2021-03" db="EMBL/GenBank/DDBJ databases">
        <title>Comparative genomics and phylogenomic investigation of the class Geoglossomycetes provide insights into ecological specialization and systematics.</title>
        <authorList>
            <person name="Melie T."/>
            <person name="Pirro S."/>
            <person name="Miller A.N."/>
            <person name="Quandt A."/>
        </authorList>
    </citation>
    <scope>NUCLEOTIDE SEQUENCE</scope>
    <source>
        <strain evidence="2">CAQ_001_2017</strain>
    </source>
</reference>
<comment type="caution">
    <text evidence="2">The sequence shown here is derived from an EMBL/GenBank/DDBJ whole genome shotgun (WGS) entry which is preliminary data.</text>
</comment>
<feature type="compositionally biased region" description="Polar residues" evidence="1">
    <location>
        <begin position="7"/>
        <end position="36"/>
    </location>
</feature>
<feature type="compositionally biased region" description="Low complexity" evidence="1">
    <location>
        <begin position="229"/>
        <end position="246"/>
    </location>
</feature>
<dbReference type="EMBL" id="JAGHQM010000105">
    <property type="protein sequence ID" value="KAH0565348.1"/>
    <property type="molecule type" value="Genomic_DNA"/>
</dbReference>
<organism evidence="2 3">
    <name type="scientific">Trichoglossum hirsutum</name>
    <dbReference type="NCBI Taxonomy" id="265104"/>
    <lineage>
        <taxon>Eukaryota</taxon>
        <taxon>Fungi</taxon>
        <taxon>Dikarya</taxon>
        <taxon>Ascomycota</taxon>
        <taxon>Pezizomycotina</taxon>
        <taxon>Geoglossomycetes</taxon>
        <taxon>Geoglossales</taxon>
        <taxon>Geoglossaceae</taxon>
        <taxon>Trichoglossum</taxon>
    </lineage>
</organism>
<feature type="compositionally biased region" description="Polar residues" evidence="1">
    <location>
        <begin position="46"/>
        <end position="76"/>
    </location>
</feature>
<dbReference type="Proteomes" id="UP000750711">
    <property type="component" value="Unassembled WGS sequence"/>
</dbReference>
<proteinExistence type="predicted"/>
<dbReference type="AlphaFoldDB" id="A0A9P8RSS5"/>
<feature type="compositionally biased region" description="Polar residues" evidence="1">
    <location>
        <begin position="109"/>
        <end position="118"/>
    </location>
</feature>
<name>A0A9P8RSS5_9PEZI</name>
<feature type="compositionally biased region" description="Polar residues" evidence="1">
    <location>
        <begin position="264"/>
        <end position="275"/>
    </location>
</feature>
<feature type="compositionally biased region" description="Basic and acidic residues" evidence="1">
    <location>
        <begin position="204"/>
        <end position="213"/>
    </location>
</feature>
<evidence type="ECO:0000256" key="1">
    <source>
        <dbReference type="SAM" id="MobiDB-lite"/>
    </source>
</evidence>
<gene>
    <name evidence="2" type="ORF">GP486_001266</name>
</gene>
<feature type="region of interest" description="Disordered" evidence="1">
    <location>
        <begin position="1"/>
        <end position="152"/>
    </location>
</feature>
<keyword evidence="3" id="KW-1185">Reference proteome</keyword>